<protein>
    <submittedName>
        <fullName evidence="2">Uncharacterized protein</fullName>
    </submittedName>
</protein>
<keyword evidence="1" id="KW-1133">Transmembrane helix</keyword>
<keyword evidence="1" id="KW-0812">Transmembrane</keyword>
<sequence>MTAKANQVKMVKQVIKQVVVIVATVCLISYIWSCFHLILGWPFSINKCHPETETPNMENPP</sequence>
<reference evidence="2" key="1">
    <citation type="submission" date="2018-02" db="EMBL/GenBank/DDBJ databases">
        <title>Rhizophora mucronata_Transcriptome.</title>
        <authorList>
            <person name="Meera S.P."/>
            <person name="Sreeshan A."/>
            <person name="Augustine A."/>
        </authorList>
    </citation>
    <scope>NUCLEOTIDE SEQUENCE</scope>
    <source>
        <tissue evidence="2">Leaf</tissue>
    </source>
</reference>
<proteinExistence type="predicted"/>
<keyword evidence="1" id="KW-0472">Membrane</keyword>
<name>A0A2P2R140_RHIMU</name>
<organism evidence="2">
    <name type="scientific">Rhizophora mucronata</name>
    <name type="common">Asiatic mangrove</name>
    <dbReference type="NCBI Taxonomy" id="61149"/>
    <lineage>
        <taxon>Eukaryota</taxon>
        <taxon>Viridiplantae</taxon>
        <taxon>Streptophyta</taxon>
        <taxon>Embryophyta</taxon>
        <taxon>Tracheophyta</taxon>
        <taxon>Spermatophyta</taxon>
        <taxon>Magnoliopsida</taxon>
        <taxon>eudicotyledons</taxon>
        <taxon>Gunneridae</taxon>
        <taxon>Pentapetalae</taxon>
        <taxon>rosids</taxon>
        <taxon>fabids</taxon>
        <taxon>Malpighiales</taxon>
        <taxon>Rhizophoraceae</taxon>
        <taxon>Rhizophora</taxon>
    </lineage>
</organism>
<feature type="transmembrane region" description="Helical" evidence="1">
    <location>
        <begin position="18"/>
        <end position="43"/>
    </location>
</feature>
<dbReference type="AlphaFoldDB" id="A0A2P2R140"/>
<evidence type="ECO:0000256" key="1">
    <source>
        <dbReference type="SAM" id="Phobius"/>
    </source>
</evidence>
<accession>A0A2P2R140</accession>
<evidence type="ECO:0000313" key="2">
    <source>
        <dbReference type="EMBL" id="MBX72854.1"/>
    </source>
</evidence>
<dbReference type="EMBL" id="GGEC01092370">
    <property type="protein sequence ID" value="MBX72854.1"/>
    <property type="molecule type" value="Transcribed_RNA"/>
</dbReference>